<dbReference type="GO" id="GO:0004824">
    <property type="term" value="F:lysine-tRNA ligase activity"/>
    <property type="evidence" value="ECO:0007669"/>
    <property type="project" value="UniProtKB-EC"/>
</dbReference>
<gene>
    <name evidence="8 12" type="primary">lysS</name>
    <name evidence="12" type="ORF">Q9291_05260</name>
</gene>
<proteinExistence type="inferred from homology"/>
<keyword evidence="3 8" id="KW-0479">Metal-binding</keyword>
<dbReference type="PANTHER" id="PTHR42918:SF15">
    <property type="entry name" value="LYSINE--TRNA LIGASE, CHLOROPLASTIC_MITOCHONDRIAL"/>
    <property type="match status" value="1"/>
</dbReference>
<evidence type="ECO:0000256" key="5">
    <source>
        <dbReference type="ARBA" id="ARBA00022840"/>
    </source>
</evidence>
<dbReference type="InterPro" id="IPR006195">
    <property type="entry name" value="aa-tRNA-synth_II"/>
</dbReference>
<dbReference type="CDD" id="cd04322">
    <property type="entry name" value="LysRS_N"/>
    <property type="match status" value="1"/>
</dbReference>
<dbReference type="Proteomes" id="UP001225906">
    <property type="component" value="Unassembled WGS sequence"/>
</dbReference>
<dbReference type="PANTHER" id="PTHR42918">
    <property type="entry name" value="LYSYL-TRNA SYNTHETASE"/>
    <property type="match status" value="1"/>
</dbReference>
<name>A0ABT9JRQ2_9PROT</name>
<comment type="caution">
    <text evidence="12">The sequence shown here is derived from an EMBL/GenBank/DDBJ whole genome shotgun (WGS) entry which is preliminary data.</text>
</comment>
<dbReference type="SUPFAM" id="SSF50249">
    <property type="entry name" value="Nucleic acid-binding proteins"/>
    <property type="match status" value="1"/>
</dbReference>
<evidence type="ECO:0000256" key="4">
    <source>
        <dbReference type="ARBA" id="ARBA00022741"/>
    </source>
</evidence>
<dbReference type="PROSITE" id="PS50862">
    <property type="entry name" value="AA_TRNA_LIGASE_II"/>
    <property type="match status" value="1"/>
</dbReference>
<dbReference type="InterPro" id="IPR004364">
    <property type="entry name" value="Aa-tRNA-synt_II"/>
</dbReference>
<comment type="subunit">
    <text evidence="8">Homodimer.</text>
</comment>
<keyword evidence="2 8" id="KW-0436">Ligase</keyword>
<feature type="domain" description="Aminoacyl-transfer RNA synthetases class-II family profile" evidence="11">
    <location>
        <begin position="196"/>
        <end position="511"/>
    </location>
</feature>
<keyword evidence="5 8" id="KW-0067">ATP-binding</keyword>
<evidence type="ECO:0000256" key="10">
    <source>
        <dbReference type="SAM" id="MobiDB-lite"/>
    </source>
</evidence>
<evidence type="ECO:0000259" key="11">
    <source>
        <dbReference type="PROSITE" id="PS50862"/>
    </source>
</evidence>
<evidence type="ECO:0000256" key="6">
    <source>
        <dbReference type="ARBA" id="ARBA00023146"/>
    </source>
</evidence>
<keyword evidence="6 8" id="KW-0030">Aminoacyl-tRNA synthetase</keyword>
<dbReference type="CDD" id="cd00775">
    <property type="entry name" value="LysRS_core"/>
    <property type="match status" value="1"/>
</dbReference>
<dbReference type="InterPro" id="IPR012340">
    <property type="entry name" value="NA-bd_OB-fold"/>
</dbReference>
<dbReference type="InterPro" id="IPR004365">
    <property type="entry name" value="NA-bd_OB_tRNA"/>
</dbReference>
<dbReference type="NCBIfam" id="TIGR00499">
    <property type="entry name" value="lysS_bact"/>
    <property type="match status" value="1"/>
</dbReference>
<feature type="compositionally biased region" description="Polar residues" evidence="10">
    <location>
        <begin position="1"/>
        <end position="14"/>
    </location>
</feature>
<dbReference type="Gene3D" id="3.30.930.10">
    <property type="entry name" value="Bira Bifunctional Protein, Domain 2"/>
    <property type="match status" value="1"/>
</dbReference>
<evidence type="ECO:0000256" key="3">
    <source>
        <dbReference type="ARBA" id="ARBA00022723"/>
    </source>
</evidence>
<dbReference type="NCBIfam" id="NF001756">
    <property type="entry name" value="PRK00484.1"/>
    <property type="match status" value="1"/>
</dbReference>
<feature type="binding site" evidence="8">
    <location>
        <position position="434"/>
    </location>
    <ligand>
        <name>Mg(2+)</name>
        <dbReference type="ChEBI" id="CHEBI:18420"/>
        <label>2</label>
    </ligand>
</feature>
<dbReference type="Gene3D" id="2.40.50.140">
    <property type="entry name" value="Nucleic acid-binding proteins"/>
    <property type="match status" value="1"/>
</dbReference>
<keyword evidence="8" id="KW-0648">Protein biosynthesis</keyword>
<comment type="cofactor">
    <cofactor evidence="8 9">
        <name>Mg(2+)</name>
        <dbReference type="ChEBI" id="CHEBI:18420"/>
    </cofactor>
    <text evidence="8 9">Binds 3 Mg(2+) ions per subunit.</text>
</comment>
<evidence type="ECO:0000313" key="12">
    <source>
        <dbReference type="EMBL" id="MDP8567248.1"/>
    </source>
</evidence>
<dbReference type="HAMAP" id="MF_00252">
    <property type="entry name" value="Lys_tRNA_synth_class2"/>
    <property type="match status" value="1"/>
</dbReference>
<evidence type="ECO:0000256" key="2">
    <source>
        <dbReference type="ARBA" id="ARBA00022598"/>
    </source>
</evidence>
<dbReference type="PRINTS" id="PR00982">
    <property type="entry name" value="TRNASYNTHLYS"/>
</dbReference>
<dbReference type="InterPro" id="IPR018149">
    <property type="entry name" value="Lys-tRNA-synth_II_C"/>
</dbReference>
<reference evidence="13" key="1">
    <citation type="journal article" date="2019" name="Int. J. Syst. Evol. Microbiol.">
        <title>The Global Catalogue of Microorganisms (GCM) 10K type strain sequencing project: providing services to taxonomists for standard genome sequencing and annotation.</title>
        <authorList>
            <consortium name="The Broad Institute Genomics Platform"/>
            <consortium name="The Broad Institute Genome Sequencing Center for Infectious Disease"/>
            <person name="Wu L."/>
            <person name="Ma J."/>
        </authorList>
    </citation>
    <scope>NUCLEOTIDE SEQUENCE [LARGE SCALE GENOMIC DNA]</scope>
    <source>
        <strain evidence="13">VKM B-3159</strain>
    </source>
</reference>
<comment type="subcellular location">
    <subcellularLocation>
        <location evidence="8">Cytoplasm</location>
    </subcellularLocation>
</comment>
<protein>
    <recommendedName>
        <fullName evidence="8">Lysine--tRNA ligase</fullName>
        <ecNumber evidence="8">6.1.1.6</ecNumber>
    </recommendedName>
    <alternativeName>
        <fullName evidence="8">Lysyl-tRNA synthetase</fullName>
        <shortName evidence="8">LysRS</shortName>
    </alternativeName>
</protein>
<dbReference type="InterPro" id="IPR044136">
    <property type="entry name" value="Lys-tRNA-ligase_II_N"/>
</dbReference>
<comment type="catalytic activity">
    <reaction evidence="7 8 9">
        <text>tRNA(Lys) + L-lysine + ATP = L-lysyl-tRNA(Lys) + AMP + diphosphate</text>
        <dbReference type="Rhea" id="RHEA:20792"/>
        <dbReference type="Rhea" id="RHEA-COMP:9696"/>
        <dbReference type="Rhea" id="RHEA-COMP:9697"/>
        <dbReference type="ChEBI" id="CHEBI:30616"/>
        <dbReference type="ChEBI" id="CHEBI:32551"/>
        <dbReference type="ChEBI" id="CHEBI:33019"/>
        <dbReference type="ChEBI" id="CHEBI:78442"/>
        <dbReference type="ChEBI" id="CHEBI:78529"/>
        <dbReference type="ChEBI" id="CHEBI:456215"/>
        <dbReference type="EC" id="6.1.1.6"/>
    </reaction>
</comment>
<keyword evidence="8 9" id="KW-0460">Magnesium</keyword>
<dbReference type="EMBL" id="JAVCAP010000011">
    <property type="protein sequence ID" value="MDP8567248.1"/>
    <property type="molecule type" value="Genomic_DNA"/>
</dbReference>
<evidence type="ECO:0000256" key="1">
    <source>
        <dbReference type="ARBA" id="ARBA00008226"/>
    </source>
</evidence>
<feature type="binding site" evidence="8">
    <location>
        <position position="434"/>
    </location>
    <ligand>
        <name>Mg(2+)</name>
        <dbReference type="ChEBI" id="CHEBI:18420"/>
        <label>1</label>
    </ligand>
</feature>
<comment type="similarity">
    <text evidence="1 8">Belongs to the class-II aminoacyl-tRNA synthetase family.</text>
</comment>
<organism evidence="12 13">
    <name type="scientific">Methylophilus aquaticus</name>
    <dbReference type="NCBI Taxonomy" id="1971610"/>
    <lineage>
        <taxon>Bacteria</taxon>
        <taxon>Pseudomonadati</taxon>
        <taxon>Pseudomonadota</taxon>
        <taxon>Betaproteobacteria</taxon>
        <taxon>Nitrosomonadales</taxon>
        <taxon>Methylophilaceae</taxon>
        <taxon>Methylophilus</taxon>
    </lineage>
</organism>
<keyword evidence="13" id="KW-1185">Reference proteome</keyword>
<dbReference type="RefSeq" id="WP_306388977.1">
    <property type="nucleotide sequence ID" value="NZ_JAVCAP010000011.1"/>
</dbReference>
<accession>A0ABT9JRQ2</accession>
<keyword evidence="8" id="KW-0963">Cytoplasm</keyword>
<feature type="compositionally biased region" description="Basic and acidic residues" evidence="10">
    <location>
        <begin position="19"/>
        <end position="32"/>
    </location>
</feature>
<feature type="binding site" evidence="8">
    <location>
        <position position="427"/>
    </location>
    <ligand>
        <name>Mg(2+)</name>
        <dbReference type="ChEBI" id="CHEBI:18420"/>
        <label>1</label>
    </ligand>
</feature>
<evidence type="ECO:0000256" key="7">
    <source>
        <dbReference type="ARBA" id="ARBA00048573"/>
    </source>
</evidence>
<dbReference type="Pfam" id="PF01336">
    <property type="entry name" value="tRNA_anti-codon"/>
    <property type="match status" value="1"/>
</dbReference>
<evidence type="ECO:0000256" key="9">
    <source>
        <dbReference type="RuleBase" id="RU000336"/>
    </source>
</evidence>
<feature type="region of interest" description="Disordered" evidence="10">
    <location>
        <begin position="1"/>
        <end position="54"/>
    </location>
</feature>
<evidence type="ECO:0000256" key="8">
    <source>
        <dbReference type="HAMAP-Rule" id="MF_00252"/>
    </source>
</evidence>
<keyword evidence="4 8" id="KW-0547">Nucleotide-binding</keyword>
<dbReference type="InterPro" id="IPR002313">
    <property type="entry name" value="Lys-tRNA-ligase_II"/>
</dbReference>
<dbReference type="Pfam" id="PF00152">
    <property type="entry name" value="tRNA-synt_2"/>
    <property type="match status" value="1"/>
</dbReference>
<evidence type="ECO:0000313" key="13">
    <source>
        <dbReference type="Proteomes" id="UP001225906"/>
    </source>
</evidence>
<sequence>MTAQSSNSQPQVESTAGEPHLDENHVIAERREKLRHLREHAQSSNTPVFPNDFKPEHKAADLQARYAEADKETLDPQEIPAVVAGRMMLKRVMGKASFATIQDSTGRIQLYIARDEIGEALYESFKHWDMGDIVGARGRLFKTRTGELSVHVTELRLLTKSLRPLPEKFHGLQDQEIKYRQRYVDLITSDETRATFRARSQVVTAIRQFMNQNEFLEVETPMLHPIPGGASAKPFITHHNALDMQMFMRIAPELYLKRLIVGGFERVFEINRNFRNEGLSVRHNPEFTMMEFYAAYTDYQWLMDFTEQCIRAAAIAAKGTAVLSYAGKEVDLSKPFERLTIVGAIQKYAPQYSLEQLNDAEFVRKELLKFGVKAFDHAGLGALQLSLFEETAESQLWQPTYIIDYPVEVSPLARASDTQPEITERFELFITGREIANGFSELNDAEDQAARFHAQMKAKEAGDQEAMFYDADFIRALEYGMPPTGGCGIGIDRLVMLITDSPSIRDVILFPHMRSEQ</sequence>
<dbReference type="InterPro" id="IPR045864">
    <property type="entry name" value="aa-tRNA-synth_II/BPL/LPL"/>
</dbReference>
<dbReference type="SUPFAM" id="SSF55681">
    <property type="entry name" value="Class II aaRS and biotin synthetases"/>
    <property type="match status" value="1"/>
</dbReference>
<dbReference type="EC" id="6.1.1.6" evidence="8"/>